<gene>
    <name evidence="12" type="ORF">SAMN05421766_102651</name>
</gene>
<dbReference type="PROSITE" id="PS51192">
    <property type="entry name" value="HELICASE_ATP_BIND_1"/>
    <property type="match status" value="1"/>
</dbReference>
<organism evidence="12 13">
    <name type="scientific">Zobellia uliginosa</name>
    <dbReference type="NCBI Taxonomy" id="143224"/>
    <lineage>
        <taxon>Bacteria</taxon>
        <taxon>Pseudomonadati</taxon>
        <taxon>Bacteroidota</taxon>
        <taxon>Flavobacteriia</taxon>
        <taxon>Flavobacteriales</taxon>
        <taxon>Flavobacteriaceae</taxon>
        <taxon>Zobellia</taxon>
    </lineage>
</organism>
<dbReference type="EMBL" id="FTOB01000002">
    <property type="protein sequence ID" value="SIS54405.1"/>
    <property type="molecule type" value="Genomic_DNA"/>
</dbReference>
<evidence type="ECO:0000313" key="12">
    <source>
        <dbReference type="EMBL" id="SIS54405.1"/>
    </source>
</evidence>
<name>A0ABY1KTK4_9FLAO</name>
<dbReference type="PANTHER" id="PTHR30195:SF16">
    <property type="entry name" value="TYPE I RESTRICTION ENZYME ENDONUCLEASE SUBUNIT"/>
    <property type="match status" value="1"/>
</dbReference>
<evidence type="ECO:0000313" key="13">
    <source>
        <dbReference type="Proteomes" id="UP000185728"/>
    </source>
</evidence>
<dbReference type="InterPro" id="IPR055180">
    <property type="entry name" value="HsdR_RecA-like_helicase_dom_2"/>
</dbReference>
<evidence type="ECO:0000256" key="3">
    <source>
        <dbReference type="ARBA" id="ARBA00022722"/>
    </source>
</evidence>
<dbReference type="InterPro" id="IPR027417">
    <property type="entry name" value="P-loop_NTPase"/>
</dbReference>
<keyword evidence="5 10" id="KW-0680">Restriction system</keyword>
<reference evidence="12 13" key="1">
    <citation type="submission" date="2017-01" db="EMBL/GenBank/DDBJ databases">
        <authorList>
            <person name="Varghese N."/>
            <person name="Submissions S."/>
        </authorList>
    </citation>
    <scope>NUCLEOTIDE SEQUENCE [LARGE SCALE GENOMIC DNA]</scope>
    <source>
        <strain evidence="12 13">DSM 2061</strain>
    </source>
</reference>
<evidence type="ECO:0000256" key="1">
    <source>
        <dbReference type="ARBA" id="ARBA00000851"/>
    </source>
</evidence>
<keyword evidence="6" id="KW-0255">Endonuclease</keyword>
<dbReference type="Pfam" id="PF22679">
    <property type="entry name" value="T1R_D3-like"/>
    <property type="match status" value="1"/>
</dbReference>
<dbReference type="Gene3D" id="1.20.58.910">
    <property type="match status" value="1"/>
</dbReference>
<dbReference type="Pfam" id="PF12008">
    <property type="entry name" value="EcoR124_C"/>
    <property type="match status" value="1"/>
</dbReference>
<comment type="catalytic activity">
    <reaction evidence="1 10">
        <text>Endonucleolytic cleavage of DNA to give random double-stranded fragments with terminal 5'-phosphates, ATP is simultaneously hydrolyzed.</text>
        <dbReference type="EC" id="3.1.21.3"/>
    </reaction>
</comment>
<dbReference type="SUPFAM" id="SSF52540">
    <property type="entry name" value="P-loop containing nucleoside triphosphate hydrolases"/>
    <property type="match status" value="1"/>
</dbReference>
<dbReference type="Proteomes" id="UP000185728">
    <property type="component" value="Unassembled WGS sequence"/>
</dbReference>
<keyword evidence="8 10" id="KW-0067">ATP-binding</keyword>
<dbReference type="Pfam" id="PF04313">
    <property type="entry name" value="HSDR_N"/>
    <property type="match status" value="1"/>
</dbReference>
<dbReference type="InterPro" id="IPR014001">
    <property type="entry name" value="Helicase_ATP-bd"/>
</dbReference>
<keyword evidence="9 10" id="KW-0238">DNA-binding</keyword>
<comment type="similarity">
    <text evidence="2 10">Belongs to the HsdR family.</text>
</comment>
<comment type="function">
    <text evidence="10">Subunit R is required for both nuclease and ATPase activities, but not for modification.</text>
</comment>
<evidence type="ECO:0000256" key="5">
    <source>
        <dbReference type="ARBA" id="ARBA00022747"/>
    </source>
</evidence>
<evidence type="ECO:0000256" key="9">
    <source>
        <dbReference type="ARBA" id="ARBA00023125"/>
    </source>
</evidence>
<evidence type="ECO:0000256" key="2">
    <source>
        <dbReference type="ARBA" id="ARBA00008598"/>
    </source>
</evidence>
<keyword evidence="7 10" id="KW-0378">Hydrolase</keyword>
<evidence type="ECO:0000256" key="7">
    <source>
        <dbReference type="ARBA" id="ARBA00022801"/>
    </source>
</evidence>
<dbReference type="CDD" id="cd18030">
    <property type="entry name" value="DEXHc_RE_I_HsdR"/>
    <property type="match status" value="1"/>
</dbReference>
<sequence>MTKQPEALLEHNLIQQLIGLGYAAVKIQDGDALVSNLKLQLEAFNKTTYSDKEFDAVLNHLAKGNVFEKAKTLRDRFSFTREDGEVVYVRFFDSENWMNNRFQVTNQVQQEGSYLNRYDVTLLVNGLPLVQIELKRRGLEIKEAFNQINRYQKHSFWSNHGLFQYVQLFVISNGVDTKYLANNKLQSVKQTFYWADKNNKNITELEDFAEAFLDPDHLGKMIAHYVVMNEAYKIMMVLRPYQYYAAEAIINQVATSNENGYIWHTTGSGKTLTSFKASQIVMDLPEVHKVVFVVDRKDLDYQTMKEFNAFKKDSVDVTDNTRSLVKQLADDSKLVLTTIQKLNNAISKSRYERNLGHLQDKKVVFIFDECHRSQFGETHKKITEYFKGSQLFGFTGTPIFAGNASKNDLGKRTTKDLFGNCLHKYVITDAIRDQNVLKFSIEYVGRYKQKGNTFIDIEVEDIDKKEVFDDPDRLEKIVDYIIAYHDQKTFNKDYSALFAVSSIDHVIRYYQLFQKKKEEGRHNLRVATIFTYGANEEDEEAQDYLPGDELPIAAEPEIKYRSGHTRDQLDVFIGDYNKMYNTKFSTKDAQQFENYFKDISKRLKEREKTTFNNEKDRLDIVLVVNMMLTGFDAKKVNTLYVDKNLRQHGLIQAFSRTNRILGEEKSQGNILCFRNLKKATDDAITLFSNKDAIETVVMPNYEAIANKFDEALKNLRDVAPSYKSVDDLPSEEEQAQFVQAFRKLMRSMNVLQSYTDFDWEDLTINEQEYEDYKSKYLDLYDQIKQDRAKQKTSILEDIDFELELIHRDEINVAYILKLLAKLKGAKSSEVKAQKKAIIDLLGGDLMLRSKRELIEKFIEENLPQINDVDDIEDEFERYWQEQKVLALSKLCEEENLDKAQFNALIESYIYSGQEPIRDEVFKCLDNRPSILKAREIGERILDKMKEFVSIFVQGLSA</sequence>
<evidence type="ECO:0000259" key="11">
    <source>
        <dbReference type="PROSITE" id="PS51192"/>
    </source>
</evidence>
<evidence type="ECO:0000256" key="4">
    <source>
        <dbReference type="ARBA" id="ARBA00022741"/>
    </source>
</evidence>
<keyword evidence="4 10" id="KW-0547">Nucleotide-binding</keyword>
<dbReference type="CDD" id="cd22332">
    <property type="entry name" value="HsdR_N"/>
    <property type="match status" value="1"/>
</dbReference>
<dbReference type="NCBIfam" id="TIGR00348">
    <property type="entry name" value="hsdR"/>
    <property type="match status" value="1"/>
</dbReference>
<dbReference type="InterPro" id="IPR004473">
    <property type="entry name" value="Restrct_endonuc_typeI_HsdR"/>
</dbReference>
<dbReference type="Pfam" id="PF18766">
    <property type="entry name" value="SWI2_SNF2"/>
    <property type="match status" value="1"/>
</dbReference>
<evidence type="ECO:0000256" key="8">
    <source>
        <dbReference type="ARBA" id="ARBA00022840"/>
    </source>
</evidence>
<dbReference type="Gene3D" id="3.90.1570.50">
    <property type="match status" value="1"/>
</dbReference>
<proteinExistence type="inferred from homology"/>
<dbReference type="SMART" id="SM00487">
    <property type="entry name" value="DEXDc"/>
    <property type="match status" value="1"/>
</dbReference>
<dbReference type="RefSeq" id="WP_076454439.1">
    <property type="nucleotide sequence ID" value="NZ_FTOB01000002.1"/>
</dbReference>
<comment type="caution">
    <text evidence="12">The sequence shown here is derived from an EMBL/GenBank/DDBJ whole genome shotgun (WGS) entry which is preliminary data.</text>
</comment>
<dbReference type="CDD" id="cd18800">
    <property type="entry name" value="SF2_C_EcoR124I-like"/>
    <property type="match status" value="1"/>
</dbReference>
<dbReference type="InterPro" id="IPR022625">
    <property type="entry name" value="TypeI_RM_Rsu_C"/>
</dbReference>
<dbReference type="InterPro" id="IPR051268">
    <property type="entry name" value="Type-I_R_enzyme_R_subunit"/>
</dbReference>
<dbReference type="PANTHER" id="PTHR30195">
    <property type="entry name" value="TYPE I SITE-SPECIFIC DEOXYRIBONUCLEASE PROTEIN SUBUNIT M AND R"/>
    <property type="match status" value="1"/>
</dbReference>
<keyword evidence="13" id="KW-1185">Reference proteome</keyword>
<dbReference type="EC" id="3.1.21.3" evidence="10"/>
<dbReference type="InterPro" id="IPR007409">
    <property type="entry name" value="Restrct_endonuc_type1_HsdR_N"/>
</dbReference>
<evidence type="ECO:0000256" key="10">
    <source>
        <dbReference type="RuleBase" id="RU364115"/>
    </source>
</evidence>
<protein>
    <recommendedName>
        <fullName evidence="10">Type I restriction enzyme endonuclease subunit</fullName>
        <shortName evidence="10">R protein</shortName>
        <ecNumber evidence="10">3.1.21.3</ecNumber>
    </recommendedName>
</protein>
<accession>A0ABY1KTK4</accession>
<dbReference type="Gene3D" id="3.40.50.300">
    <property type="entry name" value="P-loop containing nucleotide triphosphate hydrolases"/>
    <property type="match status" value="2"/>
</dbReference>
<evidence type="ECO:0000256" key="6">
    <source>
        <dbReference type="ARBA" id="ARBA00022759"/>
    </source>
</evidence>
<dbReference type="InterPro" id="IPR040980">
    <property type="entry name" value="SWI2_SNF2"/>
</dbReference>
<feature type="domain" description="Helicase ATP-binding" evidence="11">
    <location>
        <begin position="251"/>
        <end position="416"/>
    </location>
</feature>
<keyword evidence="3" id="KW-0540">Nuclease</keyword>
<comment type="subunit">
    <text evidence="10">The type I restriction/modification system is composed of three polypeptides R, M and S.</text>
</comment>